<organism evidence="2 3">
    <name type="scientific">Bradyrhizobium xenonodulans</name>
    <dbReference type="NCBI Taxonomy" id="2736875"/>
    <lineage>
        <taxon>Bacteria</taxon>
        <taxon>Pseudomonadati</taxon>
        <taxon>Pseudomonadota</taxon>
        <taxon>Alphaproteobacteria</taxon>
        <taxon>Hyphomicrobiales</taxon>
        <taxon>Nitrobacteraceae</taxon>
        <taxon>Bradyrhizobium</taxon>
    </lineage>
</organism>
<name>A0ABY7MDM6_9BRAD</name>
<protein>
    <submittedName>
        <fullName evidence="2">Helix-turn-helix transcriptional regulator</fullName>
    </submittedName>
</protein>
<evidence type="ECO:0000259" key="1">
    <source>
        <dbReference type="PROSITE" id="PS50943"/>
    </source>
</evidence>
<dbReference type="Pfam" id="PF01381">
    <property type="entry name" value="HTH_3"/>
    <property type="match status" value="1"/>
</dbReference>
<dbReference type="PROSITE" id="PS50943">
    <property type="entry name" value="HTH_CROC1"/>
    <property type="match status" value="1"/>
</dbReference>
<feature type="domain" description="HTH cro/C1-type" evidence="1">
    <location>
        <begin position="9"/>
        <end position="57"/>
    </location>
</feature>
<accession>A0ABY7MDM6</accession>
<dbReference type="CDD" id="cd00093">
    <property type="entry name" value="HTH_XRE"/>
    <property type="match status" value="1"/>
</dbReference>
<evidence type="ECO:0000313" key="3">
    <source>
        <dbReference type="Proteomes" id="UP001179614"/>
    </source>
</evidence>
<dbReference type="EMBL" id="CP089391">
    <property type="protein sequence ID" value="WBL75633.1"/>
    <property type="molecule type" value="Genomic_DNA"/>
</dbReference>
<evidence type="ECO:0000313" key="2">
    <source>
        <dbReference type="EMBL" id="WBL75633.1"/>
    </source>
</evidence>
<dbReference type="InterPro" id="IPR010982">
    <property type="entry name" value="Lambda_DNA-bd_dom_sf"/>
</dbReference>
<dbReference type="Proteomes" id="UP001179614">
    <property type="component" value="Chromosome"/>
</dbReference>
<reference evidence="2" key="1">
    <citation type="submission" date="2021-12" db="EMBL/GenBank/DDBJ databases">
        <title>Bradyrhizobium xenonodulans sp. nov.</title>
        <authorList>
            <person name="Claassens R."/>
            <person name="Venter S.N."/>
            <person name="Beukes C.W."/>
            <person name="Stepkowski T."/>
            <person name="Steenkamp E.T."/>
        </authorList>
    </citation>
    <scope>NUCLEOTIDE SEQUENCE</scope>
    <source>
        <strain evidence="2">14AB</strain>
    </source>
</reference>
<keyword evidence="3" id="KW-1185">Reference proteome</keyword>
<dbReference type="Gene3D" id="1.10.260.40">
    <property type="entry name" value="lambda repressor-like DNA-binding domains"/>
    <property type="match status" value="1"/>
</dbReference>
<dbReference type="SUPFAM" id="SSF47413">
    <property type="entry name" value="lambda repressor-like DNA-binding domains"/>
    <property type="match status" value="1"/>
</dbReference>
<gene>
    <name evidence="2" type="ORF">I3J27_21610</name>
</gene>
<proteinExistence type="predicted"/>
<dbReference type="SMART" id="SM00530">
    <property type="entry name" value="HTH_XRE"/>
    <property type="match status" value="1"/>
</dbReference>
<dbReference type="RefSeq" id="WP_270160456.1">
    <property type="nucleotide sequence ID" value="NZ_CP089391.1"/>
</dbReference>
<sequence>MSALSEESQKRGLTQTDIAREIGVHRSVINRELRGQKDITLGRVAELASSMGRIAVIEFPERIRSEGQNIEAKIDYSLNEEGLLADPASEFDLEAA</sequence>
<dbReference type="InterPro" id="IPR001387">
    <property type="entry name" value="Cro/C1-type_HTH"/>
</dbReference>